<comment type="caution">
    <text evidence="4">The sequence shown here is derived from an EMBL/GenBank/DDBJ whole genome shotgun (WGS) entry which is preliminary data.</text>
</comment>
<dbReference type="AlphaFoldDB" id="A0A9P4NZU4"/>
<name>A0A9P4NZU4_9PEZI</name>
<organism evidence="4 5">
    <name type="scientific">Tothia fuscella</name>
    <dbReference type="NCBI Taxonomy" id="1048955"/>
    <lineage>
        <taxon>Eukaryota</taxon>
        <taxon>Fungi</taxon>
        <taxon>Dikarya</taxon>
        <taxon>Ascomycota</taxon>
        <taxon>Pezizomycotina</taxon>
        <taxon>Dothideomycetes</taxon>
        <taxon>Pleosporomycetidae</taxon>
        <taxon>Venturiales</taxon>
        <taxon>Cylindrosympodiaceae</taxon>
        <taxon>Tothia</taxon>
    </lineage>
</organism>
<evidence type="ECO:0000256" key="3">
    <source>
        <dbReference type="SAM" id="MobiDB-lite"/>
    </source>
</evidence>
<evidence type="ECO:0000256" key="1">
    <source>
        <dbReference type="ARBA" id="ARBA00022801"/>
    </source>
</evidence>
<gene>
    <name evidence="4" type="ORF">EJ08DRAFT_731236</name>
</gene>
<dbReference type="InterPro" id="IPR029058">
    <property type="entry name" value="AB_hydrolase_fold"/>
</dbReference>
<proteinExistence type="predicted"/>
<dbReference type="GO" id="GO:0052689">
    <property type="term" value="F:carboxylic ester hydrolase activity"/>
    <property type="evidence" value="ECO:0007669"/>
    <property type="project" value="UniProtKB-ARBA"/>
</dbReference>
<keyword evidence="2" id="KW-1015">Disulfide bond</keyword>
<dbReference type="Gene3D" id="3.40.50.1820">
    <property type="entry name" value="alpha/beta hydrolase"/>
    <property type="match status" value="1"/>
</dbReference>
<dbReference type="OrthoDB" id="3907628at2759"/>
<feature type="compositionally biased region" description="Gly residues" evidence="3">
    <location>
        <begin position="216"/>
        <end position="232"/>
    </location>
</feature>
<evidence type="ECO:0000256" key="2">
    <source>
        <dbReference type="ARBA" id="ARBA00023157"/>
    </source>
</evidence>
<evidence type="ECO:0000313" key="5">
    <source>
        <dbReference type="Proteomes" id="UP000800235"/>
    </source>
</evidence>
<dbReference type="InterPro" id="IPR000675">
    <property type="entry name" value="Cutinase/axe"/>
</dbReference>
<protein>
    <submittedName>
        <fullName evidence="4">Alpha/beta-hydrolase</fullName>
    </submittedName>
</protein>
<dbReference type="PANTHER" id="PTHR33630:SF9">
    <property type="entry name" value="CUTINASE 4"/>
    <property type="match status" value="1"/>
</dbReference>
<dbReference type="EMBL" id="MU007018">
    <property type="protein sequence ID" value="KAF2434111.1"/>
    <property type="molecule type" value="Genomic_DNA"/>
</dbReference>
<reference evidence="4" key="1">
    <citation type="journal article" date="2020" name="Stud. Mycol.">
        <title>101 Dothideomycetes genomes: a test case for predicting lifestyles and emergence of pathogens.</title>
        <authorList>
            <person name="Haridas S."/>
            <person name="Albert R."/>
            <person name="Binder M."/>
            <person name="Bloem J."/>
            <person name="Labutti K."/>
            <person name="Salamov A."/>
            <person name="Andreopoulos B."/>
            <person name="Baker S."/>
            <person name="Barry K."/>
            <person name="Bills G."/>
            <person name="Bluhm B."/>
            <person name="Cannon C."/>
            <person name="Castanera R."/>
            <person name="Culley D."/>
            <person name="Daum C."/>
            <person name="Ezra D."/>
            <person name="Gonzalez J."/>
            <person name="Henrissat B."/>
            <person name="Kuo A."/>
            <person name="Liang C."/>
            <person name="Lipzen A."/>
            <person name="Lutzoni F."/>
            <person name="Magnuson J."/>
            <person name="Mondo S."/>
            <person name="Nolan M."/>
            <person name="Ohm R."/>
            <person name="Pangilinan J."/>
            <person name="Park H.-J."/>
            <person name="Ramirez L."/>
            <person name="Alfaro M."/>
            <person name="Sun H."/>
            <person name="Tritt A."/>
            <person name="Yoshinaga Y."/>
            <person name="Zwiers L.-H."/>
            <person name="Turgeon B."/>
            <person name="Goodwin S."/>
            <person name="Spatafora J."/>
            <person name="Crous P."/>
            <person name="Grigoriev I."/>
        </authorList>
    </citation>
    <scope>NUCLEOTIDE SEQUENCE</scope>
    <source>
        <strain evidence="4">CBS 130266</strain>
    </source>
</reference>
<dbReference type="Pfam" id="PF01083">
    <property type="entry name" value="Cutinase"/>
    <property type="match status" value="1"/>
</dbReference>
<dbReference type="PANTHER" id="PTHR33630">
    <property type="entry name" value="CUTINASE RV1984C-RELATED-RELATED"/>
    <property type="match status" value="1"/>
</dbReference>
<feature type="region of interest" description="Disordered" evidence="3">
    <location>
        <begin position="213"/>
        <end position="232"/>
    </location>
</feature>
<accession>A0A9P4NZU4</accession>
<evidence type="ECO:0000313" key="4">
    <source>
        <dbReference type="EMBL" id="KAF2434111.1"/>
    </source>
</evidence>
<sequence length="284" mass="28443">MRYSTAAVAALASVVAAQKEAGCGPLELVYARATTEPVGLGAAGKNLWNHLQKDLPGSSVYAVNYPASMDLNGGGCKGVNDLVSHLQKRSAACPNMKFALGGHSQGGAVVTAAGPKLALEKAIVNKIVAITMFGSPPCSDFEKPAGVAPLLARCKSFCNKGDTICDGGGGGPRVKCPGVGGKSTMLSQTFVDQMRFYSGENLTEALEARQLPKGAKGAGGAPSGASGAGSGCGADERGHAIKGGGSGMAAHMAYNQDGYYTEAASCYITKQFKSMGGGAGAAGA</sequence>
<keyword evidence="1" id="KW-0378">Hydrolase</keyword>
<dbReference type="Proteomes" id="UP000800235">
    <property type="component" value="Unassembled WGS sequence"/>
</dbReference>
<keyword evidence="5" id="KW-1185">Reference proteome</keyword>
<dbReference type="SMART" id="SM01110">
    <property type="entry name" value="Cutinase"/>
    <property type="match status" value="1"/>
</dbReference>
<dbReference type="SUPFAM" id="SSF53474">
    <property type="entry name" value="alpha/beta-Hydrolases"/>
    <property type="match status" value="1"/>
</dbReference>